<evidence type="ECO:0000313" key="3">
    <source>
        <dbReference type="EMBL" id="GED98023.1"/>
    </source>
</evidence>
<evidence type="ECO:0000256" key="2">
    <source>
        <dbReference type="SAM" id="Phobius"/>
    </source>
</evidence>
<name>A0A7I9UYJ2_9ACTN</name>
<dbReference type="Pfam" id="PF12836">
    <property type="entry name" value="HHH_3"/>
    <property type="match status" value="1"/>
</dbReference>
<dbReference type="EMBL" id="BJOU01000001">
    <property type="protein sequence ID" value="GED98023.1"/>
    <property type="molecule type" value="Genomic_DNA"/>
</dbReference>
<reference evidence="4" key="1">
    <citation type="submission" date="2019-06" db="EMBL/GenBank/DDBJ databases">
        <title>Gordonia isolated from sludge of a wastewater treatment plant.</title>
        <authorList>
            <person name="Tamura T."/>
            <person name="Aoyama K."/>
            <person name="Kang Y."/>
            <person name="Saito S."/>
            <person name="Akiyama N."/>
            <person name="Yazawa K."/>
            <person name="Gonoi T."/>
            <person name="Mikami Y."/>
        </authorList>
    </citation>
    <scope>NUCLEOTIDE SEQUENCE [LARGE SCALE GENOMIC DNA]</scope>
    <source>
        <strain evidence="4">NBRC 107697</strain>
    </source>
</reference>
<keyword evidence="4" id="KW-1185">Reference proteome</keyword>
<feature type="transmembrane region" description="Helical" evidence="2">
    <location>
        <begin position="26"/>
        <end position="48"/>
    </location>
</feature>
<organism evidence="3 4">
    <name type="scientific">Gordonia crocea</name>
    <dbReference type="NCBI Taxonomy" id="589162"/>
    <lineage>
        <taxon>Bacteria</taxon>
        <taxon>Bacillati</taxon>
        <taxon>Actinomycetota</taxon>
        <taxon>Actinomycetes</taxon>
        <taxon>Mycobacteriales</taxon>
        <taxon>Gordoniaceae</taxon>
        <taxon>Gordonia</taxon>
    </lineage>
</organism>
<dbReference type="SUPFAM" id="SSF47781">
    <property type="entry name" value="RuvA domain 2-like"/>
    <property type="match status" value="1"/>
</dbReference>
<feature type="region of interest" description="Disordered" evidence="1">
    <location>
        <begin position="233"/>
        <end position="266"/>
    </location>
</feature>
<dbReference type="AlphaFoldDB" id="A0A7I9UYJ2"/>
<dbReference type="Proteomes" id="UP000444980">
    <property type="component" value="Unassembled WGS sequence"/>
</dbReference>
<feature type="transmembrane region" description="Helical" evidence="2">
    <location>
        <begin position="68"/>
        <end position="88"/>
    </location>
</feature>
<sequence>MPILGCFLLPWAGFLYVAIRMRTNRFAWGCTLGLALGQILAFALLAFAPARDDPRYNADSVAQQLSGMTAVLLTFFLWFVAITLGFVLNQTYLRWRASTIPWYEDAVLEANAAPPPTPAPANANANANAYPPAPANGYPPNLPASAHLPRPLLGPADASQYWAGPPVTQAPVDINTCTGPHLAASARIAASTADVVVAEREASGRYRSFDDLVARTRLMPHLIANLRWMSYDDPPPTNTPPIQPAPPAPPATPPPPTTGRGRRIDY</sequence>
<evidence type="ECO:0000256" key="1">
    <source>
        <dbReference type="SAM" id="MobiDB-lite"/>
    </source>
</evidence>
<protein>
    <submittedName>
        <fullName evidence="3">Uncharacterized protein</fullName>
    </submittedName>
</protein>
<keyword evidence="2" id="KW-0812">Transmembrane</keyword>
<feature type="compositionally biased region" description="Pro residues" evidence="1">
    <location>
        <begin position="233"/>
        <end position="257"/>
    </location>
</feature>
<comment type="caution">
    <text evidence="3">The sequence shown here is derived from an EMBL/GenBank/DDBJ whole genome shotgun (WGS) entry which is preliminary data.</text>
</comment>
<keyword evidence="2" id="KW-1133">Transmembrane helix</keyword>
<feature type="compositionally biased region" description="Low complexity" evidence="1">
    <location>
        <begin position="120"/>
        <end position="138"/>
    </location>
</feature>
<accession>A0A7I9UYJ2</accession>
<evidence type="ECO:0000313" key="4">
    <source>
        <dbReference type="Proteomes" id="UP000444980"/>
    </source>
</evidence>
<feature type="region of interest" description="Disordered" evidence="1">
    <location>
        <begin position="118"/>
        <end position="138"/>
    </location>
</feature>
<keyword evidence="2" id="KW-0472">Membrane</keyword>
<dbReference type="InterPro" id="IPR010994">
    <property type="entry name" value="RuvA_2-like"/>
</dbReference>
<proteinExistence type="predicted"/>
<gene>
    <name evidence="3" type="ORF">nbrc107697_20620</name>
</gene>